<sequence length="225" mass="25737">MRLLLAEDTQDLNKAIATVLRHYNYEVDCAFDGEEALTYLNRQHYEAVILDIMMPKKDGIAVLQDMRSNDDMTPVLLLTAKAEVDDRVTGLDAGADDYLVKPFAMKELLARIRSLTRRNDDYDRRDVSVGNVTLNVENEELSSLNSIRLSHKECELFKELALHKNPLDTKYLFEKIWKGEEVSEDTIWLYISYLKGKLQSINANITIAGERGGSFQLVNNEQECD</sequence>
<dbReference type="InParanoid" id="A0A3G9J5L5"/>
<dbReference type="Gene3D" id="3.40.50.2300">
    <property type="match status" value="1"/>
</dbReference>
<keyword evidence="1 6" id="KW-0597">Phosphoprotein</keyword>
<dbReference type="GO" id="GO:0032993">
    <property type="term" value="C:protein-DNA complex"/>
    <property type="evidence" value="ECO:0007669"/>
    <property type="project" value="TreeGrafter"/>
</dbReference>
<keyword evidence="3" id="KW-0805">Transcription regulation</keyword>
<keyword evidence="2" id="KW-0902">Two-component regulatory system</keyword>
<evidence type="ECO:0000256" key="2">
    <source>
        <dbReference type="ARBA" id="ARBA00023012"/>
    </source>
</evidence>
<reference evidence="8 9" key="1">
    <citation type="submission" date="2018-11" db="EMBL/GenBank/DDBJ databases">
        <title>Novel Erysipelotrichaceae bacterium isolated from small intestine of a swine.</title>
        <authorList>
            <person name="Kim J.S."/>
            <person name="Choe H."/>
            <person name="Lee Y.R."/>
            <person name="Kim K.M."/>
            <person name="Park D.S."/>
        </authorList>
    </citation>
    <scope>NUCLEOTIDE SEQUENCE [LARGE SCALE GENOMIC DNA]</scope>
    <source>
        <strain evidence="8 9">SG0102</strain>
    </source>
</reference>
<dbReference type="EMBL" id="AP019309">
    <property type="protein sequence ID" value="BBH25892.1"/>
    <property type="molecule type" value="Genomic_DNA"/>
</dbReference>
<dbReference type="Proteomes" id="UP000268059">
    <property type="component" value="Chromosome"/>
</dbReference>
<dbReference type="SUPFAM" id="SSF46894">
    <property type="entry name" value="C-terminal effector domain of the bipartite response regulators"/>
    <property type="match status" value="1"/>
</dbReference>
<dbReference type="GO" id="GO:0000156">
    <property type="term" value="F:phosphorelay response regulator activity"/>
    <property type="evidence" value="ECO:0007669"/>
    <property type="project" value="TreeGrafter"/>
</dbReference>
<evidence type="ECO:0000259" key="7">
    <source>
        <dbReference type="PROSITE" id="PS50110"/>
    </source>
</evidence>
<organism evidence="8 9">
    <name type="scientific">Intestinibaculum porci</name>
    <dbReference type="NCBI Taxonomy" id="2487118"/>
    <lineage>
        <taxon>Bacteria</taxon>
        <taxon>Bacillati</taxon>
        <taxon>Bacillota</taxon>
        <taxon>Erysipelotrichia</taxon>
        <taxon>Erysipelotrichales</taxon>
        <taxon>Erysipelotrichaceae</taxon>
        <taxon>Intestinibaculum</taxon>
    </lineage>
</organism>
<dbReference type="GO" id="GO:0000976">
    <property type="term" value="F:transcription cis-regulatory region binding"/>
    <property type="evidence" value="ECO:0007669"/>
    <property type="project" value="TreeGrafter"/>
</dbReference>
<dbReference type="Gene3D" id="6.10.250.690">
    <property type="match status" value="1"/>
</dbReference>
<evidence type="ECO:0000256" key="3">
    <source>
        <dbReference type="ARBA" id="ARBA00023015"/>
    </source>
</evidence>
<dbReference type="AlphaFoldDB" id="A0A3G9J5L5"/>
<dbReference type="OrthoDB" id="9790442at2"/>
<dbReference type="GO" id="GO:0006355">
    <property type="term" value="P:regulation of DNA-templated transcription"/>
    <property type="evidence" value="ECO:0007669"/>
    <property type="project" value="InterPro"/>
</dbReference>
<dbReference type="InterPro" id="IPR016032">
    <property type="entry name" value="Sig_transdc_resp-reg_C-effctor"/>
</dbReference>
<dbReference type="Gene3D" id="1.10.10.10">
    <property type="entry name" value="Winged helix-like DNA-binding domain superfamily/Winged helix DNA-binding domain"/>
    <property type="match status" value="1"/>
</dbReference>
<name>A0A3G9J5L5_9FIRM</name>
<evidence type="ECO:0000313" key="8">
    <source>
        <dbReference type="EMBL" id="BBH25892.1"/>
    </source>
</evidence>
<feature type="domain" description="Response regulatory" evidence="7">
    <location>
        <begin position="2"/>
        <end position="116"/>
    </location>
</feature>
<dbReference type="SUPFAM" id="SSF52172">
    <property type="entry name" value="CheY-like"/>
    <property type="match status" value="1"/>
</dbReference>
<gene>
    <name evidence="8" type="ORF">SG0102_08260</name>
</gene>
<feature type="modified residue" description="4-aspartylphosphate" evidence="6">
    <location>
        <position position="51"/>
    </location>
</feature>
<proteinExistence type="predicted"/>
<evidence type="ECO:0000256" key="6">
    <source>
        <dbReference type="PROSITE-ProRule" id="PRU00169"/>
    </source>
</evidence>
<dbReference type="Pfam" id="PF00486">
    <property type="entry name" value="Trans_reg_C"/>
    <property type="match status" value="1"/>
</dbReference>
<keyword evidence="4" id="KW-0238">DNA-binding</keyword>
<dbReference type="SMART" id="SM00448">
    <property type="entry name" value="REC"/>
    <property type="match status" value="1"/>
</dbReference>
<evidence type="ECO:0000313" key="9">
    <source>
        <dbReference type="Proteomes" id="UP000268059"/>
    </source>
</evidence>
<keyword evidence="5" id="KW-0804">Transcription</keyword>
<dbReference type="RefSeq" id="WP_125118799.1">
    <property type="nucleotide sequence ID" value="NZ_AP019309.1"/>
</dbReference>
<evidence type="ECO:0000256" key="1">
    <source>
        <dbReference type="ARBA" id="ARBA00022553"/>
    </source>
</evidence>
<dbReference type="PROSITE" id="PS50110">
    <property type="entry name" value="RESPONSE_REGULATORY"/>
    <property type="match status" value="1"/>
</dbReference>
<dbReference type="PANTHER" id="PTHR48111:SF22">
    <property type="entry name" value="REGULATOR OF RPOS"/>
    <property type="match status" value="1"/>
</dbReference>
<accession>A0A3G9J5L5</accession>
<protein>
    <submittedName>
        <fullName evidence="8">Transcriptional regulator</fullName>
    </submittedName>
</protein>
<dbReference type="InterPro" id="IPR001789">
    <property type="entry name" value="Sig_transdc_resp-reg_receiver"/>
</dbReference>
<evidence type="ECO:0000256" key="4">
    <source>
        <dbReference type="ARBA" id="ARBA00023125"/>
    </source>
</evidence>
<dbReference type="FunFam" id="3.40.50.2300:FF:000002">
    <property type="entry name" value="DNA-binding response regulator PhoP"/>
    <property type="match status" value="1"/>
</dbReference>
<dbReference type="InterPro" id="IPR011006">
    <property type="entry name" value="CheY-like_superfamily"/>
</dbReference>
<dbReference type="KEGG" id="ebm:SG0102_08260"/>
<dbReference type="Pfam" id="PF00072">
    <property type="entry name" value="Response_reg"/>
    <property type="match status" value="1"/>
</dbReference>
<dbReference type="InterPro" id="IPR001867">
    <property type="entry name" value="OmpR/PhoB-type_DNA-bd"/>
</dbReference>
<dbReference type="GO" id="GO:0005829">
    <property type="term" value="C:cytosol"/>
    <property type="evidence" value="ECO:0007669"/>
    <property type="project" value="TreeGrafter"/>
</dbReference>
<dbReference type="PANTHER" id="PTHR48111">
    <property type="entry name" value="REGULATOR OF RPOS"/>
    <property type="match status" value="1"/>
</dbReference>
<keyword evidence="9" id="KW-1185">Reference proteome</keyword>
<dbReference type="InterPro" id="IPR036388">
    <property type="entry name" value="WH-like_DNA-bd_sf"/>
</dbReference>
<evidence type="ECO:0000256" key="5">
    <source>
        <dbReference type="ARBA" id="ARBA00023163"/>
    </source>
</evidence>
<dbReference type="InterPro" id="IPR039420">
    <property type="entry name" value="WalR-like"/>
</dbReference>